<evidence type="ECO:0000259" key="11">
    <source>
        <dbReference type="PROSITE" id="PS50929"/>
    </source>
</evidence>
<keyword evidence="13" id="KW-1185">Reference proteome</keyword>
<keyword evidence="6 12" id="KW-0067">ATP-binding</keyword>
<keyword evidence="4 9" id="KW-0812">Transmembrane</keyword>
<keyword evidence="3" id="KW-0813">Transport</keyword>
<dbReference type="GO" id="GO:0005524">
    <property type="term" value="F:ATP binding"/>
    <property type="evidence" value="ECO:0007669"/>
    <property type="project" value="UniProtKB-KW"/>
</dbReference>
<evidence type="ECO:0000256" key="4">
    <source>
        <dbReference type="ARBA" id="ARBA00022692"/>
    </source>
</evidence>
<feature type="transmembrane region" description="Helical" evidence="9">
    <location>
        <begin position="146"/>
        <end position="167"/>
    </location>
</feature>
<dbReference type="GO" id="GO:0140359">
    <property type="term" value="F:ABC-type transporter activity"/>
    <property type="evidence" value="ECO:0007669"/>
    <property type="project" value="InterPro"/>
</dbReference>
<evidence type="ECO:0000256" key="1">
    <source>
        <dbReference type="ARBA" id="ARBA00004651"/>
    </source>
</evidence>
<comment type="caution">
    <text evidence="12">The sequence shown here is derived from an EMBL/GenBank/DDBJ whole genome shotgun (WGS) entry which is preliminary data.</text>
</comment>
<dbReference type="CDD" id="cd03223">
    <property type="entry name" value="ABCD_peroxisomal_ALDP"/>
    <property type="match status" value="1"/>
</dbReference>
<keyword evidence="7 9" id="KW-1133">Transmembrane helix</keyword>
<dbReference type="InterPro" id="IPR011527">
    <property type="entry name" value="ABC1_TM_dom"/>
</dbReference>
<evidence type="ECO:0000256" key="2">
    <source>
        <dbReference type="ARBA" id="ARBA00005417"/>
    </source>
</evidence>
<dbReference type="Proteomes" id="UP000606044">
    <property type="component" value="Unassembled WGS sequence"/>
</dbReference>
<evidence type="ECO:0000256" key="5">
    <source>
        <dbReference type="ARBA" id="ARBA00022741"/>
    </source>
</evidence>
<comment type="similarity">
    <text evidence="2">Belongs to the ABC transporter superfamily.</text>
</comment>
<feature type="domain" description="ABC transmembrane type-1" evidence="11">
    <location>
        <begin position="33"/>
        <end position="331"/>
    </location>
</feature>
<dbReference type="Gene3D" id="3.40.50.300">
    <property type="entry name" value="P-loop containing nucleotide triphosphate hydrolases"/>
    <property type="match status" value="1"/>
</dbReference>
<dbReference type="PANTHER" id="PTHR11384:SF59">
    <property type="entry name" value="LYSOSOMAL COBALAMIN TRANSPORTER ABCD4"/>
    <property type="match status" value="1"/>
</dbReference>
<feature type="transmembrane region" description="Helical" evidence="9">
    <location>
        <begin position="187"/>
        <end position="207"/>
    </location>
</feature>
<comment type="subcellular location">
    <subcellularLocation>
        <location evidence="1">Cell membrane</location>
        <topology evidence="1">Multi-pass membrane protein</topology>
    </subcellularLocation>
</comment>
<name>A0A917CCB7_9HYPH</name>
<evidence type="ECO:0000256" key="9">
    <source>
        <dbReference type="SAM" id="Phobius"/>
    </source>
</evidence>
<reference evidence="12" key="2">
    <citation type="submission" date="2020-09" db="EMBL/GenBank/DDBJ databases">
        <authorList>
            <person name="Sun Q."/>
            <person name="Sedlacek I."/>
        </authorList>
    </citation>
    <scope>NUCLEOTIDE SEQUENCE</scope>
    <source>
        <strain evidence="12">CCM 7897</strain>
    </source>
</reference>
<dbReference type="PROSITE" id="PS00211">
    <property type="entry name" value="ABC_TRANSPORTER_1"/>
    <property type="match status" value="1"/>
</dbReference>
<reference evidence="12" key="1">
    <citation type="journal article" date="2014" name="Int. J. Syst. Evol. Microbiol.">
        <title>Complete genome sequence of Corynebacterium casei LMG S-19264T (=DSM 44701T), isolated from a smear-ripened cheese.</title>
        <authorList>
            <consortium name="US DOE Joint Genome Institute (JGI-PGF)"/>
            <person name="Walter F."/>
            <person name="Albersmeier A."/>
            <person name="Kalinowski J."/>
            <person name="Ruckert C."/>
        </authorList>
    </citation>
    <scope>NUCLEOTIDE SEQUENCE</scope>
    <source>
        <strain evidence="12">CCM 7897</strain>
    </source>
</reference>
<evidence type="ECO:0000256" key="6">
    <source>
        <dbReference type="ARBA" id="ARBA00022840"/>
    </source>
</evidence>
<organism evidence="12 13">
    <name type="scientific">Azorhizobium oxalatiphilum</name>
    <dbReference type="NCBI Taxonomy" id="980631"/>
    <lineage>
        <taxon>Bacteria</taxon>
        <taxon>Pseudomonadati</taxon>
        <taxon>Pseudomonadota</taxon>
        <taxon>Alphaproteobacteria</taxon>
        <taxon>Hyphomicrobiales</taxon>
        <taxon>Xanthobacteraceae</taxon>
        <taxon>Azorhizobium</taxon>
    </lineage>
</organism>
<dbReference type="RefSeq" id="WP_188583471.1">
    <property type="nucleotide sequence ID" value="NZ_BMCT01000009.1"/>
</dbReference>
<gene>
    <name evidence="12" type="ORF">GCM10007301_48610</name>
</gene>
<feature type="transmembrane region" description="Helical" evidence="9">
    <location>
        <begin position="69"/>
        <end position="91"/>
    </location>
</feature>
<dbReference type="EMBL" id="BMCT01000009">
    <property type="protein sequence ID" value="GGF82764.1"/>
    <property type="molecule type" value="Genomic_DNA"/>
</dbReference>
<protein>
    <submittedName>
        <fullName evidence="12">ATP-binding protein</fullName>
    </submittedName>
</protein>
<evidence type="ECO:0000256" key="7">
    <source>
        <dbReference type="ARBA" id="ARBA00022989"/>
    </source>
</evidence>
<sequence length="583" mass="65146">MRALLTLLNDIRRLAIPYFRSEDRWWGLGLLGAVIALELAYVYCTVLLTRWNNAFYDAIQEKDFAAFKYQLMVFCGIAVASIIVAVYQIYLKQWLEIRWRRWLTRRYLEHWLSNETHYRLRLSGDAADNPDQRIAQDVNLFVSQTISVGVGLLGNIVSLCSFSVMLWSLSGEMELSLFGLDLHIPGYLFWAALIYAMVGTLIAHLIGKPLVRLNFDQQRYEADFRVDMVRLRENSEQVAMLGGEAAEGRKLEGRFARIWENFFSQMKAQKRLTWFTAGYNQISNVFPFVVVSPAYFAGTIQLGILMQTASAFGSVQGAFSFFISAYTTLAEWTSVVNRLTGFEAAMQVAKRDDGLRAFPHRRTPTQQAALSLAEMDVRLPDGAPIVSVDGLSIEKGERVLVTGPSGGGKTTLFRAIAGIWPFGSGTVTLPEGAQVMILPQRPYLPVGRLDEALAYPLEATRFERGTLEEVLRAVSLDHLVPRLEEQALWPHVLSLGEQQRLSIARALLEKPDVLLLDEATAALDEPTEAALYALLRQRLPQTTVLSIGHRATLNALHDRVLVLAGTATPRRLIGSAQLQAAPA</sequence>
<dbReference type="SMART" id="SM00382">
    <property type="entry name" value="AAA"/>
    <property type="match status" value="1"/>
</dbReference>
<feature type="domain" description="ABC transporter" evidence="10">
    <location>
        <begin position="370"/>
        <end position="583"/>
    </location>
</feature>
<dbReference type="SUPFAM" id="SSF52540">
    <property type="entry name" value="P-loop containing nucleoside triphosphate hydrolases"/>
    <property type="match status" value="1"/>
</dbReference>
<dbReference type="AlphaFoldDB" id="A0A917CCB7"/>
<dbReference type="InterPro" id="IPR017871">
    <property type="entry name" value="ABC_transporter-like_CS"/>
</dbReference>
<evidence type="ECO:0000313" key="13">
    <source>
        <dbReference type="Proteomes" id="UP000606044"/>
    </source>
</evidence>
<dbReference type="InterPro" id="IPR003439">
    <property type="entry name" value="ABC_transporter-like_ATP-bd"/>
</dbReference>
<dbReference type="InterPro" id="IPR036640">
    <property type="entry name" value="ABC1_TM_sf"/>
</dbReference>
<evidence type="ECO:0000256" key="3">
    <source>
        <dbReference type="ARBA" id="ARBA00022448"/>
    </source>
</evidence>
<dbReference type="InterPro" id="IPR050835">
    <property type="entry name" value="ABC_transporter_sub-D"/>
</dbReference>
<evidence type="ECO:0000259" key="10">
    <source>
        <dbReference type="PROSITE" id="PS50893"/>
    </source>
</evidence>
<dbReference type="GO" id="GO:0016887">
    <property type="term" value="F:ATP hydrolysis activity"/>
    <property type="evidence" value="ECO:0007669"/>
    <property type="project" value="InterPro"/>
</dbReference>
<keyword evidence="5" id="KW-0547">Nucleotide-binding</keyword>
<dbReference type="GO" id="GO:0005886">
    <property type="term" value="C:plasma membrane"/>
    <property type="evidence" value="ECO:0007669"/>
    <property type="project" value="UniProtKB-SubCell"/>
</dbReference>
<dbReference type="PROSITE" id="PS50929">
    <property type="entry name" value="ABC_TM1F"/>
    <property type="match status" value="1"/>
</dbReference>
<proteinExistence type="inferred from homology"/>
<dbReference type="InterPro" id="IPR027417">
    <property type="entry name" value="P-loop_NTPase"/>
</dbReference>
<keyword evidence="8 9" id="KW-0472">Membrane</keyword>
<dbReference type="Pfam" id="PF06472">
    <property type="entry name" value="ABC_membrane_2"/>
    <property type="match status" value="1"/>
</dbReference>
<dbReference type="SUPFAM" id="SSF90123">
    <property type="entry name" value="ABC transporter transmembrane region"/>
    <property type="match status" value="1"/>
</dbReference>
<dbReference type="PROSITE" id="PS50893">
    <property type="entry name" value="ABC_TRANSPORTER_2"/>
    <property type="match status" value="1"/>
</dbReference>
<feature type="transmembrane region" description="Helical" evidence="9">
    <location>
        <begin position="25"/>
        <end position="49"/>
    </location>
</feature>
<dbReference type="Gene3D" id="1.20.1560.10">
    <property type="entry name" value="ABC transporter type 1, transmembrane domain"/>
    <property type="match status" value="1"/>
</dbReference>
<accession>A0A917CCB7</accession>
<dbReference type="PANTHER" id="PTHR11384">
    <property type="entry name" value="ATP-BINDING CASSETTE, SUB-FAMILY D MEMBER"/>
    <property type="match status" value="1"/>
</dbReference>
<evidence type="ECO:0000313" key="12">
    <source>
        <dbReference type="EMBL" id="GGF82764.1"/>
    </source>
</evidence>
<evidence type="ECO:0000256" key="8">
    <source>
        <dbReference type="ARBA" id="ARBA00023136"/>
    </source>
</evidence>
<dbReference type="InterPro" id="IPR003593">
    <property type="entry name" value="AAA+_ATPase"/>
</dbReference>
<dbReference type="Pfam" id="PF00005">
    <property type="entry name" value="ABC_tran"/>
    <property type="match status" value="1"/>
</dbReference>